<proteinExistence type="predicted"/>
<name>A0ABD5LPR9_AGRRD</name>
<organism evidence="1 2">
    <name type="scientific">Agrobacterium radiobacter</name>
    <dbReference type="NCBI Taxonomy" id="362"/>
    <lineage>
        <taxon>Bacteria</taxon>
        <taxon>Pseudomonadati</taxon>
        <taxon>Pseudomonadota</taxon>
        <taxon>Alphaproteobacteria</taxon>
        <taxon>Hyphomicrobiales</taxon>
        <taxon>Rhizobiaceae</taxon>
        <taxon>Rhizobium/Agrobacterium group</taxon>
        <taxon>Agrobacterium</taxon>
        <taxon>Agrobacterium tumefaciens complex</taxon>
    </lineage>
</organism>
<protein>
    <recommendedName>
        <fullName evidence="3">G domain-containing protein</fullName>
    </recommendedName>
</protein>
<accession>A0ABD5LPR9</accession>
<comment type="caution">
    <text evidence="1">The sequence shown here is derived from an EMBL/GenBank/DDBJ whole genome shotgun (WGS) entry which is preliminary data.</text>
</comment>
<dbReference type="EMBL" id="JBETME010000025">
    <property type="protein sequence ID" value="MES4993878.1"/>
    <property type="molecule type" value="Genomic_DNA"/>
</dbReference>
<evidence type="ECO:0008006" key="3">
    <source>
        <dbReference type="Google" id="ProtNLM"/>
    </source>
</evidence>
<dbReference type="RefSeq" id="WP_353574771.1">
    <property type="nucleotide sequence ID" value="NZ_JBETME010000025.1"/>
</dbReference>
<evidence type="ECO:0000313" key="2">
    <source>
        <dbReference type="Proteomes" id="UP001438189"/>
    </source>
</evidence>
<gene>
    <name evidence="1" type="ORF">ABVB70_26660</name>
</gene>
<dbReference type="Proteomes" id="UP001438189">
    <property type="component" value="Unassembled WGS sequence"/>
</dbReference>
<reference evidence="1 2" key="1">
    <citation type="submission" date="2024-06" db="EMBL/GenBank/DDBJ databases">
        <title>Genome sequencing of Agrobacterium spp. from tobacco in Serbia.</title>
        <authorList>
            <person name="Ilicic R.J."/>
            <person name="Studholme D.J."/>
            <person name="Jelusic A."/>
            <person name="Barac G."/>
            <person name="Bagi F."/>
            <person name="Popovic Milovanovic T."/>
        </authorList>
    </citation>
    <scope>NUCLEOTIDE SEQUENCE [LARGE SCALE GENOMIC DNA]</scope>
    <source>
        <strain evidence="1 2">DA1</strain>
    </source>
</reference>
<evidence type="ECO:0000313" key="1">
    <source>
        <dbReference type="EMBL" id="MES4993878.1"/>
    </source>
</evidence>
<sequence>MSAFKIRVWAVVGPHNSGKTSVIGALTSQKSGRGYARDILLRGHGWLYMHAFSRSVQEANRTEELSIHKIEAAAVASHARHPIAFYNVLLALRSDQYRGLNPGHKYLAAYANAGWELQSIILLEDEDEYKNYARMGVPTAIISNTVSDTANPASRNWVFGAARNHFGWA</sequence>
<dbReference type="AlphaFoldDB" id="A0ABD5LPR9"/>